<proteinExistence type="predicted"/>
<reference evidence="1 2" key="1">
    <citation type="submission" date="2018-12" db="EMBL/GenBank/DDBJ databases">
        <authorList>
            <person name="Chong R.A."/>
        </authorList>
    </citation>
    <scope>NUCLEOTIDE SEQUENCE [LARGE SCALE GENOMIC DNA]</scope>
    <source>
        <strain evidence="1 2">Sav</strain>
    </source>
</reference>
<accession>A0A4D6Y982</accession>
<dbReference type="AlphaFoldDB" id="A0A4D6Y982"/>
<evidence type="ECO:0000313" key="2">
    <source>
        <dbReference type="Proteomes" id="UP000298585"/>
    </source>
</evidence>
<sequence>MIFHSYKWIVFFIFLVTFPTEAKDNIFSKKNSSKTIENFFLIKSMLKKNYVKIVIIQIH</sequence>
<protein>
    <submittedName>
        <fullName evidence="1">Uncharacterized protein</fullName>
    </submittedName>
</protein>
<gene>
    <name evidence="1" type="ORF">D9V77_02870</name>
</gene>
<reference evidence="1 2" key="2">
    <citation type="submission" date="2019-05" db="EMBL/GenBank/DDBJ databases">
        <title>Genome evolution of the obligate endosymbiont Buchnera aphidicola.</title>
        <authorList>
            <person name="Moran N.A."/>
        </authorList>
    </citation>
    <scope>NUCLEOTIDE SEQUENCE [LARGE SCALE GENOMIC DNA]</scope>
    <source>
        <strain evidence="1 2">Sav</strain>
    </source>
</reference>
<name>A0A4D6Y982_9GAMM</name>
<dbReference type="EMBL" id="CP034855">
    <property type="protein sequence ID" value="QCI25752.1"/>
    <property type="molecule type" value="Genomic_DNA"/>
</dbReference>
<evidence type="ECO:0000313" key="1">
    <source>
        <dbReference type="EMBL" id="QCI25752.1"/>
    </source>
</evidence>
<organism evidence="1 2">
    <name type="scientific">Buchnera aphidicola</name>
    <name type="common">Sitobion avenae</name>
    <dbReference type="NCBI Taxonomy" id="571428"/>
    <lineage>
        <taxon>Bacteria</taxon>
        <taxon>Pseudomonadati</taxon>
        <taxon>Pseudomonadota</taxon>
        <taxon>Gammaproteobacteria</taxon>
        <taxon>Enterobacterales</taxon>
        <taxon>Erwiniaceae</taxon>
        <taxon>Buchnera</taxon>
    </lineage>
</organism>
<dbReference type="Proteomes" id="UP000298585">
    <property type="component" value="Chromosome"/>
</dbReference>